<comment type="caution">
    <text evidence="1">The sequence shown here is derived from an EMBL/GenBank/DDBJ whole genome shotgun (WGS) entry which is preliminary data.</text>
</comment>
<organism evidence="1 2">
    <name type="scientific">Sanghuangporus baumii</name>
    <name type="common">Phellinus baumii</name>
    <dbReference type="NCBI Taxonomy" id="108892"/>
    <lineage>
        <taxon>Eukaryota</taxon>
        <taxon>Fungi</taxon>
        <taxon>Dikarya</taxon>
        <taxon>Basidiomycota</taxon>
        <taxon>Agaricomycotina</taxon>
        <taxon>Agaricomycetes</taxon>
        <taxon>Hymenochaetales</taxon>
        <taxon>Hymenochaetaceae</taxon>
        <taxon>Sanghuangporus</taxon>
    </lineage>
</organism>
<dbReference type="AlphaFoldDB" id="A0A9Q5HW68"/>
<name>A0A9Q5HW68_SANBA</name>
<dbReference type="SUPFAM" id="SSF52096">
    <property type="entry name" value="ClpP/crotonase"/>
    <property type="match status" value="1"/>
</dbReference>
<reference evidence="1" key="1">
    <citation type="submission" date="2016-06" db="EMBL/GenBank/DDBJ databases">
        <title>Draft Genome sequence of the fungus Inonotus baumii.</title>
        <authorList>
            <person name="Zhu H."/>
            <person name="Lin W."/>
        </authorList>
    </citation>
    <scope>NUCLEOTIDE SEQUENCE</scope>
    <source>
        <strain evidence="1">821</strain>
    </source>
</reference>
<accession>A0A9Q5HW68</accession>
<dbReference type="InterPro" id="IPR029045">
    <property type="entry name" value="ClpP/crotonase-like_dom_sf"/>
</dbReference>
<dbReference type="Gene3D" id="3.30.300.220">
    <property type="match status" value="1"/>
</dbReference>
<dbReference type="Proteomes" id="UP000757232">
    <property type="component" value="Unassembled WGS sequence"/>
</dbReference>
<evidence type="ECO:0000313" key="1">
    <source>
        <dbReference type="EMBL" id="OCB87051.1"/>
    </source>
</evidence>
<keyword evidence="2" id="KW-1185">Reference proteome</keyword>
<proteinExistence type="predicted"/>
<sequence>MASAKTVTEVGFQPPPPTTSKQLIVSFPAEHTVQLTLNRPEAMNAMSPTLQDDLERTLAWFDAEPSLWYVTASSSLNSDTRKNLLLFEDYYTAF</sequence>
<dbReference type="OrthoDB" id="2139957at2759"/>
<dbReference type="EMBL" id="LNZH02000195">
    <property type="protein sequence ID" value="OCB87051.1"/>
    <property type="molecule type" value="Genomic_DNA"/>
</dbReference>
<evidence type="ECO:0000313" key="2">
    <source>
        <dbReference type="Proteomes" id="UP000757232"/>
    </source>
</evidence>
<gene>
    <name evidence="1" type="ORF">A7U60_g5786</name>
</gene>
<protein>
    <submittedName>
        <fullName evidence="1">ClpP/crotonase</fullName>
    </submittedName>
</protein>